<feature type="transmembrane region" description="Helical" evidence="1">
    <location>
        <begin position="91"/>
        <end position="115"/>
    </location>
</feature>
<keyword evidence="3" id="KW-1185">Reference proteome</keyword>
<accession>A0A2R6RKR7</accession>
<protein>
    <submittedName>
        <fullName evidence="2">Spermatophorin like</fullName>
    </submittedName>
</protein>
<sequence length="146" mass="15752">MKPKFTRMNGTHNTHNNPFWKWKGITIKNKKNQERWLSVPEFLQENSRKREEEVLGPGGGGGVGCGVGVGVGLVGGVGYGGWPWNHLKMVFGFGMGCGVGLGIGYGQGFGLGFSLDALKSHLSKQNSDNSRQIVIQIPDIVPKLGD</sequence>
<keyword evidence="1" id="KW-0812">Transmembrane</keyword>
<evidence type="ECO:0000256" key="1">
    <source>
        <dbReference type="SAM" id="Phobius"/>
    </source>
</evidence>
<dbReference type="STRING" id="1590841.A0A2R6RKR7"/>
<name>A0A2R6RKR7_ACTCC</name>
<dbReference type="AlphaFoldDB" id="A0A2R6RKR7"/>
<dbReference type="InterPro" id="IPR053288">
    <property type="entry name" value="TGD_Bridge_Protein"/>
</dbReference>
<dbReference type="Proteomes" id="UP000241394">
    <property type="component" value="Chromosome LG5"/>
</dbReference>
<organism evidence="2 3">
    <name type="scientific">Actinidia chinensis var. chinensis</name>
    <name type="common">Chinese soft-hair kiwi</name>
    <dbReference type="NCBI Taxonomy" id="1590841"/>
    <lineage>
        <taxon>Eukaryota</taxon>
        <taxon>Viridiplantae</taxon>
        <taxon>Streptophyta</taxon>
        <taxon>Embryophyta</taxon>
        <taxon>Tracheophyta</taxon>
        <taxon>Spermatophyta</taxon>
        <taxon>Magnoliopsida</taxon>
        <taxon>eudicotyledons</taxon>
        <taxon>Gunneridae</taxon>
        <taxon>Pentapetalae</taxon>
        <taxon>asterids</taxon>
        <taxon>Ericales</taxon>
        <taxon>Actinidiaceae</taxon>
        <taxon>Actinidia</taxon>
    </lineage>
</organism>
<feature type="transmembrane region" description="Helical" evidence="1">
    <location>
        <begin position="54"/>
        <end position="79"/>
    </location>
</feature>
<evidence type="ECO:0000313" key="3">
    <source>
        <dbReference type="Proteomes" id="UP000241394"/>
    </source>
</evidence>
<dbReference type="OrthoDB" id="10385701at2759"/>
<keyword evidence="1" id="KW-1133">Transmembrane helix</keyword>
<comment type="caution">
    <text evidence="2">The sequence shown here is derived from an EMBL/GenBank/DDBJ whole genome shotgun (WGS) entry which is preliminary data.</text>
</comment>
<dbReference type="Gramene" id="PSS30600">
    <property type="protein sequence ID" value="PSS30600"/>
    <property type="gene ID" value="CEY00_Acc05886"/>
</dbReference>
<dbReference type="OMA" id="GGSDWNH"/>
<evidence type="ECO:0000313" key="2">
    <source>
        <dbReference type="EMBL" id="PSS30600.1"/>
    </source>
</evidence>
<proteinExistence type="predicted"/>
<dbReference type="PANTHER" id="PTHR34201">
    <property type="entry name" value="GLYCINE-RICH PROTEIN"/>
    <property type="match status" value="1"/>
</dbReference>
<reference evidence="2 3" key="1">
    <citation type="submission" date="2017-07" db="EMBL/GenBank/DDBJ databases">
        <title>An improved, manually edited Actinidia chinensis var. chinensis (kiwifruit) genome highlights the challenges associated with draft genomes and gene prediction in plants.</title>
        <authorList>
            <person name="Pilkington S."/>
            <person name="Crowhurst R."/>
            <person name="Hilario E."/>
            <person name="Nardozza S."/>
            <person name="Fraser L."/>
            <person name="Peng Y."/>
            <person name="Gunaseelan K."/>
            <person name="Simpson R."/>
            <person name="Tahir J."/>
            <person name="Deroles S."/>
            <person name="Templeton K."/>
            <person name="Luo Z."/>
            <person name="Davy M."/>
            <person name="Cheng C."/>
            <person name="Mcneilage M."/>
            <person name="Scaglione D."/>
            <person name="Liu Y."/>
            <person name="Zhang Q."/>
            <person name="Datson P."/>
            <person name="De Silva N."/>
            <person name="Gardiner S."/>
            <person name="Bassett H."/>
            <person name="Chagne D."/>
            <person name="Mccallum J."/>
            <person name="Dzierzon H."/>
            <person name="Deng C."/>
            <person name="Wang Y.-Y."/>
            <person name="Barron N."/>
            <person name="Manako K."/>
            <person name="Bowen J."/>
            <person name="Foster T."/>
            <person name="Erridge Z."/>
            <person name="Tiffin H."/>
            <person name="Waite C."/>
            <person name="Davies K."/>
            <person name="Grierson E."/>
            <person name="Laing W."/>
            <person name="Kirk R."/>
            <person name="Chen X."/>
            <person name="Wood M."/>
            <person name="Montefiori M."/>
            <person name="Brummell D."/>
            <person name="Schwinn K."/>
            <person name="Catanach A."/>
            <person name="Fullerton C."/>
            <person name="Li D."/>
            <person name="Meiyalaghan S."/>
            <person name="Nieuwenhuizen N."/>
            <person name="Read N."/>
            <person name="Prakash R."/>
            <person name="Hunter D."/>
            <person name="Zhang H."/>
            <person name="Mckenzie M."/>
            <person name="Knabel M."/>
            <person name="Harris A."/>
            <person name="Allan A."/>
            <person name="Chen A."/>
            <person name="Janssen B."/>
            <person name="Plunkett B."/>
            <person name="Dwamena C."/>
            <person name="Voogd C."/>
            <person name="Leif D."/>
            <person name="Lafferty D."/>
            <person name="Souleyre E."/>
            <person name="Varkonyi-Gasic E."/>
            <person name="Gambi F."/>
            <person name="Hanley J."/>
            <person name="Yao J.-L."/>
            <person name="Cheung J."/>
            <person name="David K."/>
            <person name="Warren B."/>
            <person name="Marsh K."/>
            <person name="Snowden K."/>
            <person name="Lin-Wang K."/>
            <person name="Brian L."/>
            <person name="Martinez-Sanchez M."/>
            <person name="Wang M."/>
            <person name="Ileperuma N."/>
            <person name="Macnee N."/>
            <person name="Campin R."/>
            <person name="Mcatee P."/>
            <person name="Drummond R."/>
            <person name="Espley R."/>
            <person name="Ireland H."/>
            <person name="Wu R."/>
            <person name="Atkinson R."/>
            <person name="Karunairetnam S."/>
            <person name="Bulley S."/>
            <person name="Chunkath S."/>
            <person name="Hanley Z."/>
            <person name="Storey R."/>
            <person name="Thrimawithana A."/>
            <person name="Thomson S."/>
            <person name="David C."/>
            <person name="Testolin R."/>
        </authorList>
    </citation>
    <scope>NUCLEOTIDE SEQUENCE [LARGE SCALE GENOMIC DNA]</scope>
    <source>
        <strain evidence="3">cv. Red5</strain>
        <tissue evidence="2">Young leaf</tissue>
    </source>
</reference>
<gene>
    <name evidence="2" type="ORF">CEY00_Acc05886</name>
</gene>
<dbReference type="PANTHER" id="PTHR34201:SF6">
    <property type="entry name" value="GLYCINE-RICH PROTEIN"/>
    <property type="match status" value="1"/>
</dbReference>
<dbReference type="EMBL" id="NKQK01000005">
    <property type="protein sequence ID" value="PSS30600.1"/>
    <property type="molecule type" value="Genomic_DNA"/>
</dbReference>
<keyword evidence="1" id="KW-0472">Membrane</keyword>
<reference evidence="3" key="2">
    <citation type="journal article" date="2018" name="BMC Genomics">
        <title>A manually annotated Actinidia chinensis var. chinensis (kiwifruit) genome highlights the challenges associated with draft genomes and gene prediction in plants.</title>
        <authorList>
            <person name="Pilkington S.M."/>
            <person name="Crowhurst R."/>
            <person name="Hilario E."/>
            <person name="Nardozza S."/>
            <person name="Fraser L."/>
            <person name="Peng Y."/>
            <person name="Gunaseelan K."/>
            <person name="Simpson R."/>
            <person name="Tahir J."/>
            <person name="Deroles S.C."/>
            <person name="Templeton K."/>
            <person name="Luo Z."/>
            <person name="Davy M."/>
            <person name="Cheng C."/>
            <person name="McNeilage M."/>
            <person name="Scaglione D."/>
            <person name="Liu Y."/>
            <person name="Zhang Q."/>
            <person name="Datson P."/>
            <person name="De Silva N."/>
            <person name="Gardiner S.E."/>
            <person name="Bassett H."/>
            <person name="Chagne D."/>
            <person name="McCallum J."/>
            <person name="Dzierzon H."/>
            <person name="Deng C."/>
            <person name="Wang Y.Y."/>
            <person name="Barron L."/>
            <person name="Manako K."/>
            <person name="Bowen J."/>
            <person name="Foster T.M."/>
            <person name="Erridge Z.A."/>
            <person name="Tiffin H."/>
            <person name="Waite C.N."/>
            <person name="Davies K.M."/>
            <person name="Grierson E.P."/>
            <person name="Laing W.A."/>
            <person name="Kirk R."/>
            <person name="Chen X."/>
            <person name="Wood M."/>
            <person name="Montefiori M."/>
            <person name="Brummell D.A."/>
            <person name="Schwinn K.E."/>
            <person name="Catanach A."/>
            <person name="Fullerton C."/>
            <person name="Li D."/>
            <person name="Meiyalaghan S."/>
            <person name="Nieuwenhuizen N."/>
            <person name="Read N."/>
            <person name="Prakash R."/>
            <person name="Hunter D."/>
            <person name="Zhang H."/>
            <person name="McKenzie M."/>
            <person name="Knabel M."/>
            <person name="Harris A."/>
            <person name="Allan A.C."/>
            <person name="Gleave A."/>
            <person name="Chen A."/>
            <person name="Janssen B.J."/>
            <person name="Plunkett B."/>
            <person name="Ampomah-Dwamena C."/>
            <person name="Voogd C."/>
            <person name="Leif D."/>
            <person name="Lafferty D."/>
            <person name="Souleyre E.J.F."/>
            <person name="Varkonyi-Gasic E."/>
            <person name="Gambi F."/>
            <person name="Hanley J."/>
            <person name="Yao J.L."/>
            <person name="Cheung J."/>
            <person name="David K.M."/>
            <person name="Warren B."/>
            <person name="Marsh K."/>
            <person name="Snowden K.C."/>
            <person name="Lin-Wang K."/>
            <person name="Brian L."/>
            <person name="Martinez-Sanchez M."/>
            <person name="Wang M."/>
            <person name="Ileperuma N."/>
            <person name="Macnee N."/>
            <person name="Campin R."/>
            <person name="McAtee P."/>
            <person name="Drummond R.S.M."/>
            <person name="Espley R.V."/>
            <person name="Ireland H.S."/>
            <person name="Wu R."/>
            <person name="Atkinson R.G."/>
            <person name="Karunairetnam S."/>
            <person name="Bulley S."/>
            <person name="Chunkath S."/>
            <person name="Hanley Z."/>
            <person name="Storey R."/>
            <person name="Thrimawithana A.H."/>
            <person name="Thomson S."/>
            <person name="David C."/>
            <person name="Testolin R."/>
            <person name="Huang H."/>
            <person name="Hellens R.P."/>
            <person name="Schaffer R.J."/>
        </authorList>
    </citation>
    <scope>NUCLEOTIDE SEQUENCE [LARGE SCALE GENOMIC DNA]</scope>
    <source>
        <strain evidence="3">cv. Red5</strain>
    </source>
</reference>
<dbReference type="InParanoid" id="A0A2R6RKR7"/>